<name>A0ABY4KWG6_9PSED</name>
<dbReference type="PANTHER" id="PTHR36846">
    <property type="entry name" value="PROTEIN VIAA"/>
    <property type="match status" value="1"/>
</dbReference>
<organism evidence="2 3">
    <name type="scientific">Pseudomonas knackmussii</name>
    <dbReference type="NCBI Taxonomy" id="65741"/>
    <lineage>
        <taxon>Bacteria</taxon>
        <taxon>Pseudomonadati</taxon>
        <taxon>Pseudomonadota</taxon>
        <taxon>Gammaproteobacteria</taxon>
        <taxon>Pseudomonadales</taxon>
        <taxon>Pseudomonadaceae</taxon>
        <taxon>Pseudomonas</taxon>
    </lineage>
</organism>
<dbReference type="PANTHER" id="PTHR36846:SF1">
    <property type="entry name" value="PROTEIN VIAA"/>
    <property type="match status" value="1"/>
</dbReference>
<gene>
    <name evidence="2" type="ORF">M0M42_04050</name>
</gene>
<dbReference type="SUPFAM" id="SSF53300">
    <property type="entry name" value="vWA-like"/>
    <property type="match status" value="1"/>
</dbReference>
<dbReference type="EMBL" id="CP096208">
    <property type="protein sequence ID" value="UPQ83587.1"/>
    <property type="molecule type" value="Genomic_DNA"/>
</dbReference>
<protein>
    <submittedName>
        <fullName evidence="2">VWA domain-containing protein</fullName>
    </submittedName>
</protein>
<keyword evidence="3" id="KW-1185">Reference proteome</keyword>
<dbReference type="Gene3D" id="3.40.50.410">
    <property type="entry name" value="von Willebrand factor, type A domain"/>
    <property type="match status" value="1"/>
</dbReference>
<sequence length="496" mass="56002">MPLDPLYSAAKDVGDNVQQIFPSLLRGSDSITGHVAERIRLWQLASAAELKADFPFALYEQQLSDWQTRNQSPPVSSAELAAAVADYVALCRAAKMPDNQSFWQRELAAATASGPVVKKRQADSTVSARLLRDEWQKALDKARAEWEIERISMLRRQFMAELEAFLQLLQQLHQQLEMLGLDPGMFLDLSKGNLSAQEIERFRRWATYLANDPGVRSLCDLLGKLRQLELSERIERAQVRYTQDIELPDINSREEIIGIRLGRDIEHVLPSEMALLADPETSILFDLKYVESRLMCFDMQGIQRVQHHHNKEELRSVEEAAKQGPMVICVDTSGSMSGTPETVAKAVALFIAGKARQQKRACYLINFSTGIETLDLGDDFGMEALIKFLGMSFHGGTDAIPALDHALGVMQSDSYERADLLMVSDFIMASLPGQLRQQIEQQRTHGNRFYSLVVGDCFMTQRLTSLFDHEWVYDPHSSQIHELIGFQRKLEGVLET</sequence>
<accession>A0ABY4KWG6</accession>
<dbReference type="InterPro" id="IPR036465">
    <property type="entry name" value="vWFA_dom_sf"/>
</dbReference>
<dbReference type="Pfam" id="PF13519">
    <property type="entry name" value="VWA_2"/>
    <property type="match status" value="1"/>
</dbReference>
<evidence type="ECO:0000259" key="1">
    <source>
        <dbReference type="Pfam" id="PF13519"/>
    </source>
</evidence>
<evidence type="ECO:0000313" key="2">
    <source>
        <dbReference type="EMBL" id="UPQ83587.1"/>
    </source>
</evidence>
<reference evidence="2 3" key="1">
    <citation type="submission" date="2022-04" db="EMBL/GenBank/DDBJ databases">
        <title>Pseudomonas knackmussii B09-2.</title>
        <authorList>
            <person name="Deng Y."/>
        </authorList>
    </citation>
    <scope>NUCLEOTIDE SEQUENCE [LARGE SCALE GENOMIC DNA]</scope>
    <source>
        <strain evidence="2 3">B09-2</strain>
    </source>
</reference>
<evidence type="ECO:0000313" key="3">
    <source>
        <dbReference type="Proteomes" id="UP000831189"/>
    </source>
</evidence>
<proteinExistence type="predicted"/>
<feature type="domain" description="VWFA" evidence="1">
    <location>
        <begin position="326"/>
        <end position="426"/>
    </location>
</feature>
<dbReference type="Proteomes" id="UP000831189">
    <property type="component" value="Chromosome"/>
</dbReference>
<dbReference type="InterPro" id="IPR002035">
    <property type="entry name" value="VWF_A"/>
</dbReference>